<dbReference type="CDD" id="cd00104">
    <property type="entry name" value="KAZAL_FS"/>
    <property type="match status" value="1"/>
</dbReference>
<proteinExistence type="predicted"/>
<comment type="caution">
    <text evidence="3">The sequence shown here is derived from an EMBL/GenBank/DDBJ whole genome shotgun (WGS) entry which is preliminary data.</text>
</comment>
<dbReference type="Proteomes" id="UP001461498">
    <property type="component" value="Unassembled WGS sequence"/>
</dbReference>
<dbReference type="InterPro" id="IPR002350">
    <property type="entry name" value="Kazal_dom"/>
</dbReference>
<dbReference type="Pfam" id="PF00050">
    <property type="entry name" value="Kazal_1"/>
    <property type="match status" value="1"/>
</dbReference>
<dbReference type="AlphaFoldDB" id="A0AAW1D4F5"/>
<dbReference type="InterPro" id="IPR036058">
    <property type="entry name" value="Kazal_dom_sf"/>
</dbReference>
<dbReference type="SUPFAM" id="SSF100895">
    <property type="entry name" value="Kazal-type serine protease inhibitors"/>
    <property type="match status" value="1"/>
</dbReference>
<name>A0AAW1D4F5_9HEMI</name>
<sequence>MKQTVNLKFLLIAILMTISMTKLAEGQCTNNIPCTSEYNPVCARQDTSYRTFSNRCVFNRENLCARTGAEWEFVRVGQCE</sequence>
<accession>A0AAW1D4F5</accession>
<evidence type="ECO:0000313" key="4">
    <source>
        <dbReference type="Proteomes" id="UP001461498"/>
    </source>
</evidence>
<evidence type="ECO:0000313" key="3">
    <source>
        <dbReference type="EMBL" id="KAK9505858.1"/>
    </source>
</evidence>
<dbReference type="Gene3D" id="3.30.60.30">
    <property type="match status" value="1"/>
</dbReference>
<evidence type="ECO:0000256" key="1">
    <source>
        <dbReference type="SAM" id="SignalP"/>
    </source>
</evidence>
<keyword evidence="4" id="KW-1185">Reference proteome</keyword>
<feature type="signal peptide" evidence="1">
    <location>
        <begin position="1"/>
        <end position="26"/>
    </location>
</feature>
<dbReference type="EMBL" id="JAPXFL010000006">
    <property type="protein sequence ID" value="KAK9505858.1"/>
    <property type="molecule type" value="Genomic_DNA"/>
</dbReference>
<feature type="chain" id="PRO_5044024764" description="Kazal-like domain-containing protein" evidence="1">
    <location>
        <begin position="27"/>
        <end position="80"/>
    </location>
</feature>
<feature type="domain" description="Kazal-like" evidence="2">
    <location>
        <begin position="22"/>
        <end position="80"/>
    </location>
</feature>
<organism evidence="3 4">
    <name type="scientific">Rhynocoris fuscipes</name>
    <dbReference type="NCBI Taxonomy" id="488301"/>
    <lineage>
        <taxon>Eukaryota</taxon>
        <taxon>Metazoa</taxon>
        <taxon>Ecdysozoa</taxon>
        <taxon>Arthropoda</taxon>
        <taxon>Hexapoda</taxon>
        <taxon>Insecta</taxon>
        <taxon>Pterygota</taxon>
        <taxon>Neoptera</taxon>
        <taxon>Paraneoptera</taxon>
        <taxon>Hemiptera</taxon>
        <taxon>Heteroptera</taxon>
        <taxon>Panheteroptera</taxon>
        <taxon>Cimicomorpha</taxon>
        <taxon>Reduviidae</taxon>
        <taxon>Harpactorinae</taxon>
        <taxon>Harpactorini</taxon>
        <taxon>Rhynocoris</taxon>
    </lineage>
</organism>
<keyword evidence="1" id="KW-0732">Signal</keyword>
<reference evidence="3 4" key="1">
    <citation type="submission" date="2022-12" db="EMBL/GenBank/DDBJ databases">
        <title>Chromosome-level genome assembly of true bugs.</title>
        <authorList>
            <person name="Ma L."/>
            <person name="Li H."/>
        </authorList>
    </citation>
    <scope>NUCLEOTIDE SEQUENCE [LARGE SCALE GENOMIC DNA]</scope>
    <source>
        <strain evidence="3">Lab_2022b</strain>
    </source>
</reference>
<gene>
    <name evidence="3" type="ORF">O3M35_009830</name>
</gene>
<evidence type="ECO:0000259" key="2">
    <source>
        <dbReference type="PROSITE" id="PS51465"/>
    </source>
</evidence>
<protein>
    <recommendedName>
        <fullName evidence="2">Kazal-like domain-containing protein</fullName>
    </recommendedName>
</protein>
<dbReference type="PROSITE" id="PS51465">
    <property type="entry name" value="KAZAL_2"/>
    <property type="match status" value="1"/>
</dbReference>